<dbReference type="AlphaFoldDB" id="A0AAN4YCA7"/>
<keyword evidence="6" id="KW-0653">Protein transport</keyword>
<dbReference type="Gene3D" id="1.25.10.10">
    <property type="entry name" value="Leucine-rich Repeat Variant"/>
    <property type="match status" value="1"/>
</dbReference>
<evidence type="ECO:0000256" key="5">
    <source>
        <dbReference type="ARBA" id="ARBA00022737"/>
    </source>
</evidence>
<keyword evidence="4" id="KW-0963">Cytoplasm</keyword>
<evidence type="ECO:0000256" key="7">
    <source>
        <dbReference type="ARBA" id="ARBA00023242"/>
    </source>
</evidence>
<evidence type="ECO:0000256" key="4">
    <source>
        <dbReference type="ARBA" id="ARBA00022490"/>
    </source>
</evidence>
<keyword evidence="7" id="KW-0539">Nucleus</keyword>
<evidence type="ECO:0000313" key="10">
    <source>
        <dbReference type="Proteomes" id="UP001165205"/>
    </source>
</evidence>
<dbReference type="Proteomes" id="UP001165205">
    <property type="component" value="Unassembled WGS sequence"/>
</dbReference>
<dbReference type="InterPro" id="IPR016024">
    <property type="entry name" value="ARM-type_fold"/>
</dbReference>
<evidence type="ECO:0000256" key="2">
    <source>
        <dbReference type="ARBA" id="ARBA00004496"/>
    </source>
</evidence>
<dbReference type="GO" id="GO:0005634">
    <property type="term" value="C:nucleus"/>
    <property type="evidence" value="ECO:0007669"/>
    <property type="project" value="UniProtKB-SubCell"/>
</dbReference>
<dbReference type="InterPro" id="IPR011989">
    <property type="entry name" value="ARM-like"/>
</dbReference>
<dbReference type="InterPro" id="IPR041653">
    <property type="entry name" value="Importin_rep_4"/>
</dbReference>
<name>A0AAN4YCA7_ASPOZ</name>
<gene>
    <name evidence="9" type="ORF">Aory04_000273800</name>
</gene>
<proteinExistence type="predicted"/>
<comment type="caution">
    <text evidence="9">The sequence shown here is derived from an EMBL/GenBank/DDBJ whole genome shotgun (WGS) entry which is preliminary data.</text>
</comment>
<dbReference type="PANTHER" id="PTHR10527">
    <property type="entry name" value="IMPORTIN BETA"/>
    <property type="match status" value="1"/>
</dbReference>
<feature type="domain" description="IPO4/5-like TPR repeats" evidence="8">
    <location>
        <begin position="24"/>
        <end position="100"/>
    </location>
</feature>
<dbReference type="SUPFAM" id="SSF48371">
    <property type="entry name" value="ARM repeat"/>
    <property type="match status" value="1"/>
</dbReference>
<keyword evidence="3" id="KW-0813">Transport</keyword>
<evidence type="ECO:0000256" key="1">
    <source>
        <dbReference type="ARBA" id="ARBA00004123"/>
    </source>
</evidence>
<reference evidence="9" key="1">
    <citation type="submission" date="2023-04" db="EMBL/GenBank/DDBJ databases">
        <title>Aspergillus oryzae NBRC 4228.</title>
        <authorList>
            <person name="Ichikawa N."/>
            <person name="Sato H."/>
            <person name="Tonouchi N."/>
        </authorList>
    </citation>
    <scope>NUCLEOTIDE SEQUENCE</scope>
    <source>
        <strain evidence="9">NBRC 4228</strain>
    </source>
</reference>
<comment type="subcellular location">
    <subcellularLocation>
        <location evidence="2">Cytoplasm</location>
    </subcellularLocation>
    <subcellularLocation>
        <location evidence="1">Nucleus</location>
    </subcellularLocation>
</comment>
<dbReference type="EMBL" id="BSYA01000021">
    <property type="protein sequence ID" value="GMG25780.1"/>
    <property type="molecule type" value="Genomic_DNA"/>
</dbReference>
<dbReference type="InterPro" id="IPR040122">
    <property type="entry name" value="Importin_beta"/>
</dbReference>
<evidence type="ECO:0000256" key="3">
    <source>
        <dbReference type="ARBA" id="ARBA00022448"/>
    </source>
</evidence>
<dbReference type="GO" id="GO:0006606">
    <property type="term" value="P:protein import into nucleus"/>
    <property type="evidence" value="ECO:0007669"/>
    <property type="project" value="InterPro"/>
</dbReference>
<dbReference type="Pfam" id="PF18808">
    <property type="entry name" value="Importin_rep_4"/>
    <property type="match status" value="1"/>
</dbReference>
<dbReference type="Pfam" id="PF25780">
    <property type="entry name" value="TPR_IPO5"/>
    <property type="match status" value="1"/>
</dbReference>
<keyword evidence="5" id="KW-0677">Repeat</keyword>
<evidence type="ECO:0000313" key="9">
    <source>
        <dbReference type="EMBL" id="GMG25780.1"/>
    </source>
</evidence>
<accession>A0AAN4YCA7</accession>
<protein>
    <submittedName>
        <fullName evidence="9">Unnamed protein product</fullName>
    </submittedName>
</protein>
<dbReference type="GO" id="GO:0005737">
    <property type="term" value="C:cytoplasm"/>
    <property type="evidence" value="ECO:0007669"/>
    <property type="project" value="UniProtKB-SubCell"/>
</dbReference>
<dbReference type="InterPro" id="IPR057672">
    <property type="entry name" value="TPR_IPO4/5"/>
</dbReference>
<evidence type="ECO:0000259" key="8">
    <source>
        <dbReference type="Pfam" id="PF25780"/>
    </source>
</evidence>
<organism evidence="9 10">
    <name type="scientific">Aspergillus oryzae</name>
    <name type="common">Yellow koji mold</name>
    <dbReference type="NCBI Taxonomy" id="5062"/>
    <lineage>
        <taxon>Eukaryota</taxon>
        <taxon>Fungi</taxon>
        <taxon>Dikarya</taxon>
        <taxon>Ascomycota</taxon>
        <taxon>Pezizomycotina</taxon>
        <taxon>Eurotiomycetes</taxon>
        <taxon>Eurotiomycetidae</taxon>
        <taxon>Eurotiales</taxon>
        <taxon>Aspergillaceae</taxon>
        <taxon>Aspergillus</taxon>
        <taxon>Aspergillus subgen. Circumdati</taxon>
    </lineage>
</organism>
<sequence length="224" mass="24611">MTLCLYVHSPAPPGGIAGFLTVCLQVRIAAMEAFASFFRSISKKSQPKFFQLVPDLLNVLPPLKESSESDELSAGFLALIELAEISPKMFKSVFNNLVKFSISVIADKDLSDQVRQNALELMATFADYSPNMCKKDPEFAQEMVTQCLSLMTDIGIDDDDASEWNASEDVSCPCPPCLTYSDLSSLILRRATSTMWLENSAWTVWQTSSVDRSSFPLPSLGSPG</sequence>
<evidence type="ECO:0000256" key="6">
    <source>
        <dbReference type="ARBA" id="ARBA00022927"/>
    </source>
</evidence>